<feature type="non-terminal residue" evidence="2">
    <location>
        <position position="147"/>
    </location>
</feature>
<reference evidence="2" key="1">
    <citation type="journal article" date="2014" name="Front. Microbiol.">
        <title>High frequency of phylogenetically diverse reductive dehalogenase-homologous genes in deep subseafloor sedimentary metagenomes.</title>
        <authorList>
            <person name="Kawai M."/>
            <person name="Futagami T."/>
            <person name="Toyoda A."/>
            <person name="Takaki Y."/>
            <person name="Nishi S."/>
            <person name="Hori S."/>
            <person name="Arai W."/>
            <person name="Tsubouchi T."/>
            <person name="Morono Y."/>
            <person name="Uchiyama I."/>
            <person name="Ito T."/>
            <person name="Fujiyama A."/>
            <person name="Inagaki F."/>
            <person name="Takami H."/>
        </authorList>
    </citation>
    <scope>NUCLEOTIDE SEQUENCE</scope>
    <source>
        <strain evidence="2">Expedition CK06-06</strain>
    </source>
</reference>
<comment type="caution">
    <text evidence="2">The sequence shown here is derived from an EMBL/GenBank/DDBJ whole genome shotgun (WGS) entry which is preliminary data.</text>
</comment>
<evidence type="ECO:0000259" key="1">
    <source>
        <dbReference type="Pfam" id="PF24390"/>
    </source>
</evidence>
<sequence length="147" mass="16726">MDNNTVKQSIQDLKTTHFSERKHIVFLEDFVGSGATAISKYSEFRLSEKKTAFSDLQFYYCALIATKWGLENIEHETDFKTIAGEILGSTYKCFSSDSAIYAESKNRAEAKQVFYKYGQQICVNDPEIHGFPLGFNDDQLSVVLHDN</sequence>
<organism evidence="2">
    <name type="scientific">marine sediment metagenome</name>
    <dbReference type="NCBI Taxonomy" id="412755"/>
    <lineage>
        <taxon>unclassified sequences</taxon>
        <taxon>metagenomes</taxon>
        <taxon>ecological metagenomes</taxon>
    </lineage>
</organism>
<name>X1B6V3_9ZZZZ</name>
<evidence type="ECO:0000313" key="2">
    <source>
        <dbReference type="EMBL" id="GAG91464.1"/>
    </source>
</evidence>
<dbReference type="InterPro" id="IPR056920">
    <property type="entry name" value="PRTase-CE"/>
</dbReference>
<gene>
    <name evidence="2" type="ORF">S01H4_46449</name>
</gene>
<dbReference type="EMBL" id="BART01025956">
    <property type="protein sequence ID" value="GAG91464.1"/>
    <property type="molecule type" value="Genomic_DNA"/>
</dbReference>
<proteinExistence type="predicted"/>
<accession>X1B6V3</accession>
<feature type="domain" description="PRTase-CE" evidence="1">
    <location>
        <begin position="10"/>
        <end position="147"/>
    </location>
</feature>
<protein>
    <recommendedName>
        <fullName evidence="1">PRTase-CE domain-containing protein</fullName>
    </recommendedName>
</protein>
<dbReference type="Pfam" id="PF24390">
    <property type="entry name" value="PRTase-CE"/>
    <property type="match status" value="1"/>
</dbReference>
<dbReference type="AlphaFoldDB" id="X1B6V3"/>